<dbReference type="GO" id="GO:0044782">
    <property type="term" value="P:cilium organization"/>
    <property type="evidence" value="ECO:0007669"/>
    <property type="project" value="TreeGrafter"/>
</dbReference>
<feature type="coiled-coil region" evidence="1">
    <location>
        <begin position="454"/>
        <end position="502"/>
    </location>
</feature>
<evidence type="ECO:0008006" key="5">
    <source>
        <dbReference type="Google" id="ProtNLM"/>
    </source>
</evidence>
<dbReference type="AlphaFoldDB" id="A0AAD7WYR8"/>
<dbReference type="InterPro" id="IPR001611">
    <property type="entry name" value="Leu-rich_rpt"/>
</dbReference>
<dbReference type="SUPFAM" id="SSF52047">
    <property type="entry name" value="RNI-like"/>
    <property type="match status" value="1"/>
</dbReference>
<evidence type="ECO:0000313" key="3">
    <source>
        <dbReference type="EMBL" id="KAJ8413940.1"/>
    </source>
</evidence>
<evidence type="ECO:0000256" key="2">
    <source>
        <dbReference type="SAM" id="MobiDB-lite"/>
    </source>
</evidence>
<dbReference type="GO" id="GO:0036064">
    <property type="term" value="C:ciliary basal body"/>
    <property type="evidence" value="ECO:0007669"/>
    <property type="project" value="TreeGrafter"/>
</dbReference>
<dbReference type="FunFam" id="3.80.10.10:FF:000070">
    <property type="entry name" value="Centrosomal protein of 78 kDa"/>
    <property type="match status" value="1"/>
</dbReference>
<dbReference type="Gene3D" id="3.80.10.10">
    <property type="entry name" value="Ribonuclease Inhibitor"/>
    <property type="match status" value="2"/>
</dbReference>
<dbReference type="GO" id="GO:0005813">
    <property type="term" value="C:centrosome"/>
    <property type="evidence" value="ECO:0007669"/>
    <property type="project" value="TreeGrafter"/>
</dbReference>
<name>A0AAD7WYR8_9TELE</name>
<dbReference type="InterPro" id="IPR032675">
    <property type="entry name" value="LRR_dom_sf"/>
</dbReference>
<sequence>MGTKETATPVPKMLDPIKIRRRGAADFGAYYEYACAAQDMIPISAVKANLSHGVLDFNGDRIRLADWTPILNSLAINKQLHHVAIRSCYQFGLGEPERYRVSNRKKIPAFRSKDMTFRLCKAVRDCLSNSPCLRTLRLHGLPLRERDLIALTKGLLKSSSLETLSLAYCPIADEGLQTICQSVKYSTSIKTVDFTGCNLTWQGAEHLANIVKHQATRRRSDVWAESLRYRKPDLEHMGGIRRITLNCNTLIGDCGAAALAQELTEDLWVKAVDLQKCGLSNEGAQVLLEALSSNSTIVVLDLRRNPLVDNALVKTVIEKVLMNSKGNSAEYCWIKPPSMKDSQKSRGRPLGPGARGKVTFRIGSRKPPSGGRCSPHTLQPPSPRRTGYIPWRAAERAGRTRGLPQGVAVTDHSFQEADSVKITVELESESEEQENGTQTPPVLSPRETITVRQYKRLQVELEECRLRLAEERKARANADARLAELQMENARLQAVNVSLTEALRSQSLAASALEDDAVLESIETSFTKFHAFLDLLKDAGLGQLASMAGLHQNQMEPLGQPKLSSTLGHNGARETRPAMQDELHAPAVHQPEGSIGGALSSPGDFLLEGSAQEVAISPLGGPAGSDQRSSISGRNPPKSLASQGVLPPSNF</sequence>
<dbReference type="SMART" id="SM00368">
    <property type="entry name" value="LRR_RI"/>
    <property type="match status" value="5"/>
</dbReference>
<dbReference type="Proteomes" id="UP001221898">
    <property type="component" value="Unassembled WGS sequence"/>
</dbReference>
<dbReference type="PANTHER" id="PTHR24110:SF3">
    <property type="entry name" value="CENTROSOMAL PROTEIN OF 78 KDA"/>
    <property type="match status" value="1"/>
</dbReference>
<dbReference type="FunFam" id="3.80.10.10:FF:000948">
    <property type="entry name" value="Centrosomal protein 78"/>
    <property type="match status" value="1"/>
</dbReference>
<feature type="region of interest" description="Disordered" evidence="2">
    <location>
        <begin position="337"/>
        <end position="387"/>
    </location>
</feature>
<protein>
    <recommendedName>
        <fullName evidence="5">Centrosomal protein 78</fullName>
    </recommendedName>
</protein>
<organism evidence="3 4">
    <name type="scientific">Aldrovandia affinis</name>
    <dbReference type="NCBI Taxonomy" id="143900"/>
    <lineage>
        <taxon>Eukaryota</taxon>
        <taxon>Metazoa</taxon>
        <taxon>Chordata</taxon>
        <taxon>Craniata</taxon>
        <taxon>Vertebrata</taxon>
        <taxon>Euteleostomi</taxon>
        <taxon>Actinopterygii</taxon>
        <taxon>Neopterygii</taxon>
        <taxon>Teleostei</taxon>
        <taxon>Notacanthiformes</taxon>
        <taxon>Halosauridae</taxon>
        <taxon>Aldrovandia</taxon>
    </lineage>
</organism>
<keyword evidence="4" id="KW-1185">Reference proteome</keyword>
<keyword evidence="1" id="KW-0175">Coiled coil</keyword>
<evidence type="ECO:0000313" key="4">
    <source>
        <dbReference type="Proteomes" id="UP001221898"/>
    </source>
</evidence>
<feature type="region of interest" description="Disordered" evidence="2">
    <location>
        <begin position="610"/>
        <end position="651"/>
    </location>
</feature>
<reference evidence="3" key="1">
    <citation type="journal article" date="2023" name="Science">
        <title>Genome structures resolve the early diversification of teleost fishes.</title>
        <authorList>
            <person name="Parey E."/>
            <person name="Louis A."/>
            <person name="Montfort J."/>
            <person name="Bouchez O."/>
            <person name="Roques C."/>
            <person name="Iampietro C."/>
            <person name="Lluch J."/>
            <person name="Castinel A."/>
            <person name="Donnadieu C."/>
            <person name="Desvignes T."/>
            <person name="Floi Bucao C."/>
            <person name="Jouanno E."/>
            <person name="Wen M."/>
            <person name="Mejri S."/>
            <person name="Dirks R."/>
            <person name="Jansen H."/>
            <person name="Henkel C."/>
            <person name="Chen W.J."/>
            <person name="Zahm M."/>
            <person name="Cabau C."/>
            <person name="Klopp C."/>
            <person name="Thompson A.W."/>
            <person name="Robinson-Rechavi M."/>
            <person name="Braasch I."/>
            <person name="Lecointre G."/>
            <person name="Bobe J."/>
            <person name="Postlethwait J.H."/>
            <person name="Berthelot C."/>
            <person name="Roest Crollius H."/>
            <person name="Guiguen Y."/>
        </authorList>
    </citation>
    <scope>NUCLEOTIDE SEQUENCE</scope>
    <source>
        <strain evidence="3">NC1722</strain>
    </source>
</reference>
<dbReference type="EMBL" id="JAINUG010000014">
    <property type="protein sequence ID" value="KAJ8413940.1"/>
    <property type="molecule type" value="Genomic_DNA"/>
</dbReference>
<comment type="caution">
    <text evidence="3">The sequence shown here is derived from an EMBL/GenBank/DDBJ whole genome shotgun (WGS) entry which is preliminary data.</text>
</comment>
<proteinExistence type="predicted"/>
<dbReference type="PRINTS" id="PR02062">
    <property type="entry name" value="CENTROSOME78"/>
</dbReference>
<dbReference type="Pfam" id="PF13516">
    <property type="entry name" value="LRR_6"/>
    <property type="match status" value="1"/>
</dbReference>
<accession>A0AAD7WYR8</accession>
<dbReference type="PANTHER" id="PTHR24110">
    <property type="entry name" value="CENTROSOMAL PROTEIN OF 78 KDA"/>
    <property type="match status" value="1"/>
</dbReference>
<evidence type="ECO:0000256" key="1">
    <source>
        <dbReference type="SAM" id="Coils"/>
    </source>
</evidence>
<gene>
    <name evidence="3" type="ORF">AAFF_G00065380</name>
</gene>
<dbReference type="InterPro" id="IPR026212">
    <property type="entry name" value="Cep78"/>
</dbReference>